<dbReference type="Gene3D" id="3.30.70.1320">
    <property type="entry name" value="Multidrug efflux transporter AcrB pore domain like"/>
    <property type="match status" value="1"/>
</dbReference>
<organism evidence="2 3">
    <name type="scientific">Leptospira andrefontaineae</name>
    <dbReference type="NCBI Taxonomy" id="2484976"/>
    <lineage>
        <taxon>Bacteria</taxon>
        <taxon>Pseudomonadati</taxon>
        <taxon>Spirochaetota</taxon>
        <taxon>Spirochaetia</taxon>
        <taxon>Leptospirales</taxon>
        <taxon>Leptospiraceae</taxon>
        <taxon>Leptospira</taxon>
    </lineage>
</organism>
<keyword evidence="1" id="KW-1133">Transmembrane helix</keyword>
<dbReference type="Gene3D" id="1.20.1640.10">
    <property type="entry name" value="Multidrug efflux transporter AcrB transmembrane domain"/>
    <property type="match status" value="2"/>
</dbReference>
<accession>A0A4R9HAX0</accession>
<dbReference type="RefSeq" id="WP_135772631.1">
    <property type="nucleotide sequence ID" value="NZ_RQEY01000005.1"/>
</dbReference>
<dbReference type="Gene3D" id="3.30.2090.10">
    <property type="entry name" value="Multidrug efflux transporter AcrB TolC docking domain, DN and DC subdomains"/>
    <property type="match status" value="2"/>
</dbReference>
<dbReference type="GO" id="GO:0042910">
    <property type="term" value="F:xenobiotic transmembrane transporter activity"/>
    <property type="evidence" value="ECO:0007669"/>
    <property type="project" value="TreeGrafter"/>
</dbReference>
<dbReference type="InterPro" id="IPR027463">
    <property type="entry name" value="AcrB_DN_DC_subdom"/>
</dbReference>
<dbReference type="GO" id="GO:0005886">
    <property type="term" value="C:plasma membrane"/>
    <property type="evidence" value="ECO:0007669"/>
    <property type="project" value="TreeGrafter"/>
</dbReference>
<feature type="transmembrane region" description="Helical" evidence="1">
    <location>
        <begin position="433"/>
        <end position="454"/>
    </location>
</feature>
<feature type="transmembrane region" description="Helical" evidence="1">
    <location>
        <begin position="960"/>
        <end position="981"/>
    </location>
</feature>
<dbReference type="PANTHER" id="PTHR32063:SF0">
    <property type="entry name" value="SWARMING MOTILITY PROTEIN SWRC"/>
    <property type="match status" value="1"/>
</dbReference>
<gene>
    <name evidence="2" type="ORF">EHO65_02510</name>
</gene>
<protein>
    <submittedName>
        <fullName evidence="2">Efflux RND transporter permease subunit</fullName>
    </submittedName>
</protein>
<feature type="transmembrane region" description="Helical" evidence="1">
    <location>
        <begin position="362"/>
        <end position="382"/>
    </location>
</feature>
<name>A0A4R9HAX0_9LEPT</name>
<dbReference type="OrthoDB" id="366306at2"/>
<sequence>MIGFIRFCTERPVSVLMGWTAVILFGIIALGKIKITLLPEISFPRVTVITDYPNASPQEVENMITKPLTDSIGTVGGIEKITSESLEGLSIITVQFSFNVSVDYAIIELREKIDLIRDALPQEAGKPIATRFDPSASSFQEIAIFPKSEEDSKSIRTFVRDNVKVYLERIEGMAYVQISGGFEKEVKVEIDSEKMNAYGISIPDIKRYVTSSNINSPAGSLQVGNKDLLLRTIGEYSSLQDIRDTIVGSNQQGVPIDLASFSEIKTLYKERTGISRYNGKDCVILYLYKESGKNAVELSERVSQELVSVNERFKDKLKAKVVYDEAVFIKDSVSGLVSSLIVGALLAFLILVFIIRNLKTPFILLSIIPTSLLATFLCFYVTGISLNMMSLGGLALGIGMLFDTSNVIFSSIERNLEKGKGVSDAAVQGANEVIGSVVSATLTTVIVFLPIIFIKSFIGILFSEMAVAIVISILVSFIASISIIPTLYVTLQNFSIESPWLEKNVFLKSESIYEQILGNYEKRISEYLDNPKKLIFYLGLGLLLSLQFICVLPKEFMPNVDNGEFTIHIETPQGTSLQKTTDITESMERTLSENSSIEHLISKIGYEKDDFIAKKKGGAGSNKATIRVILKDNSRASTKGLIEKYRNKFNSLSGVKIIYENGGDIVANILSPEAGRLNLEIHGEDLLTLRNIGSSIIQKIQSAKAAVDIRSSMEETRKEYAIEFDPVKATSLNLTNEYLAGYVRTANFGSNITRVKLDGEELDVRISFRKKDIDSVEKFFYMNVKTPTGELVRLSQIGEIKEIDSQSSVLRSGNSRINAIYGELKEDSDISTIESIVSSIKLPPGYSIRFGGEKENIEKSYKDLLFAFLMAALLIYMLLASQFQSLKVSLVMICTIPLMFIGIFPGLFLFGKSFNISAFLGLVLLLGVVVDNASLYYEYLILMKKEGLSNKKAALESGKIVLRPILMNNLTSMLGLLPVVFELQRGAEFQSPMAIVVIIGLLSSFVFSLFLLPVFFYRLHSINIIPIVLHPEKAKKK</sequence>
<dbReference type="AlphaFoldDB" id="A0A4R9HAX0"/>
<dbReference type="InterPro" id="IPR001036">
    <property type="entry name" value="Acrflvin-R"/>
</dbReference>
<proteinExistence type="predicted"/>
<feature type="transmembrane region" description="Helical" evidence="1">
    <location>
        <begin position="864"/>
        <end position="881"/>
    </location>
</feature>
<feature type="transmembrane region" description="Helical" evidence="1">
    <location>
        <begin position="993"/>
        <end position="1017"/>
    </location>
</feature>
<feature type="transmembrane region" description="Helical" evidence="1">
    <location>
        <begin position="916"/>
        <end position="939"/>
    </location>
</feature>
<feature type="transmembrane region" description="Helical" evidence="1">
    <location>
        <begin position="12"/>
        <end position="31"/>
    </location>
</feature>
<dbReference type="Gene3D" id="3.30.70.1440">
    <property type="entry name" value="Multidrug efflux transporter AcrB pore domain"/>
    <property type="match status" value="1"/>
</dbReference>
<feature type="transmembrane region" description="Helical" evidence="1">
    <location>
        <begin position="888"/>
        <end position="910"/>
    </location>
</feature>
<reference evidence="2" key="1">
    <citation type="journal article" date="2019" name="PLoS Negl. Trop. Dis.">
        <title>Revisiting the worldwide diversity of Leptospira species in the environment.</title>
        <authorList>
            <person name="Vincent A.T."/>
            <person name="Schiettekatte O."/>
            <person name="Bourhy P."/>
            <person name="Veyrier F.J."/>
            <person name="Picardeau M."/>
        </authorList>
    </citation>
    <scope>NUCLEOTIDE SEQUENCE [LARGE SCALE GENOMIC DNA]</scope>
    <source>
        <strain evidence="2">201800301</strain>
    </source>
</reference>
<feature type="transmembrane region" description="Helical" evidence="1">
    <location>
        <begin position="336"/>
        <end position="355"/>
    </location>
</feature>
<evidence type="ECO:0000313" key="3">
    <source>
        <dbReference type="Proteomes" id="UP000298097"/>
    </source>
</evidence>
<keyword evidence="3" id="KW-1185">Reference proteome</keyword>
<keyword evidence="1" id="KW-0472">Membrane</keyword>
<evidence type="ECO:0000256" key="1">
    <source>
        <dbReference type="SAM" id="Phobius"/>
    </source>
</evidence>
<dbReference type="SUPFAM" id="SSF82714">
    <property type="entry name" value="Multidrug efflux transporter AcrB TolC docking domain, DN and DC subdomains"/>
    <property type="match status" value="2"/>
</dbReference>
<dbReference type="Proteomes" id="UP000298097">
    <property type="component" value="Unassembled WGS sequence"/>
</dbReference>
<comment type="caution">
    <text evidence="2">The sequence shown here is derived from an EMBL/GenBank/DDBJ whole genome shotgun (WGS) entry which is preliminary data.</text>
</comment>
<dbReference type="PRINTS" id="PR00702">
    <property type="entry name" value="ACRIFLAVINRP"/>
</dbReference>
<feature type="transmembrane region" description="Helical" evidence="1">
    <location>
        <begin position="466"/>
        <end position="491"/>
    </location>
</feature>
<dbReference type="Gene3D" id="3.30.70.1430">
    <property type="entry name" value="Multidrug efflux transporter AcrB pore domain"/>
    <property type="match status" value="2"/>
</dbReference>
<dbReference type="EMBL" id="RQEY01000005">
    <property type="protein sequence ID" value="TGK43532.1"/>
    <property type="molecule type" value="Genomic_DNA"/>
</dbReference>
<keyword evidence="1" id="KW-0812">Transmembrane</keyword>
<evidence type="ECO:0000313" key="2">
    <source>
        <dbReference type="EMBL" id="TGK43532.1"/>
    </source>
</evidence>
<dbReference type="SUPFAM" id="SSF82866">
    <property type="entry name" value="Multidrug efflux transporter AcrB transmembrane domain"/>
    <property type="match status" value="2"/>
</dbReference>
<dbReference type="SUPFAM" id="SSF82693">
    <property type="entry name" value="Multidrug efflux transporter AcrB pore domain, PN1, PN2, PC1 and PC2 subdomains"/>
    <property type="match status" value="3"/>
</dbReference>
<feature type="transmembrane region" description="Helical" evidence="1">
    <location>
        <begin position="534"/>
        <end position="554"/>
    </location>
</feature>
<dbReference type="PANTHER" id="PTHR32063">
    <property type="match status" value="1"/>
</dbReference>
<dbReference type="Pfam" id="PF00873">
    <property type="entry name" value="ACR_tran"/>
    <property type="match status" value="1"/>
</dbReference>